<feature type="compositionally biased region" description="Gly residues" evidence="1">
    <location>
        <begin position="41"/>
        <end position="69"/>
    </location>
</feature>
<protein>
    <recommendedName>
        <fullName evidence="5">BatC protein</fullName>
    </recommendedName>
</protein>
<evidence type="ECO:0000313" key="4">
    <source>
        <dbReference type="Proteomes" id="UP001157960"/>
    </source>
</evidence>
<organism evidence="3 4">
    <name type="scientific">Chryseobacterium profundimaris</name>
    <dbReference type="NCBI Taxonomy" id="1387275"/>
    <lineage>
        <taxon>Bacteria</taxon>
        <taxon>Pseudomonadati</taxon>
        <taxon>Bacteroidota</taxon>
        <taxon>Flavobacteriia</taxon>
        <taxon>Flavobacteriales</taxon>
        <taxon>Weeksellaceae</taxon>
        <taxon>Chryseobacterium group</taxon>
        <taxon>Chryseobacterium</taxon>
    </lineage>
</organism>
<evidence type="ECO:0000313" key="3">
    <source>
        <dbReference type="EMBL" id="SMP03685.1"/>
    </source>
</evidence>
<feature type="signal peptide" evidence="2">
    <location>
        <begin position="1"/>
        <end position="20"/>
    </location>
</feature>
<name>A0ABY1N9D6_9FLAO</name>
<feature type="compositionally biased region" description="Polar residues" evidence="1">
    <location>
        <begin position="26"/>
        <end position="36"/>
    </location>
</feature>
<proteinExistence type="predicted"/>
<feature type="region of interest" description="Disordered" evidence="1">
    <location>
        <begin position="23"/>
        <end position="79"/>
    </location>
</feature>
<dbReference type="RefSeq" id="WP_283420618.1">
    <property type="nucleotide sequence ID" value="NZ_FXTZ01000001.1"/>
</dbReference>
<comment type="caution">
    <text evidence="3">The sequence shown here is derived from an EMBL/GenBank/DDBJ whole genome shotgun (WGS) entry which is preliminary data.</text>
</comment>
<dbReference type="Proteomes" id="UP001157960">
    <property type="component" value="Unassembled WGS sequence"/>
</dbReference>
<gene>
    <name evidence="3" type="ORF">SAMN06264346_101220</name>
</gene>
<keyword evidence="4" id="KW-1185">Reference proteome</keyword>
<accession>A0ABY1N9D6</accession>
<evidence type="ECO:0000256" key="2">
    <source>
        <dbReference type="SAM" id="SignalP"/>
    </source>
</evidence>
<evidence type="ECO:0000256" key="1">
    <source>
        <dbReference type="SAM" id="MobiDB-lite"/>
    </source>
</evidence>
<feature type="chain" id="PRO_5046013692" description="BatC protein" evidence="2">
    <location>
        <begin position="21"/>
        <end position="79"/>
    </location>
</feature>
<keyword evidence="2" id="KW-0732">Signal</keyword>
<dbReference type="EMBL" id="FXTZ01000001">
    <property type="protein sequence ID" value="SMP03685.1"/>
    <property type="molecule type" value="Genomic_DNA"/>
</dbReference>
<reference evidence="3 4" key="1">
    <citation type="submission" date="2017-05" db="EMBL/GenBank/DDBJ databases">
        <authorList>
            <person name="Varghese N."/>
            <person name="Submissions S."/>
        </authorList>
    </citation>
    <scope>NUCLEOTIDE SEQUENCE [LARGE SCALE GENOMIC DNA]</scope>
    <source>
        <strain evidence="3 4">DSM 28214</strain>
    </source>
</reference>
<evidence type="ECO:0008006" key="5">
    <source>
        <dbReference type="Google" id="ProtNLM"/>
    </source>
</evidence>
<sequence>MLQFILMLLGLAFGHNNAHTAKCNDDNNGQPTTQFAPGSGTDPGTGNDPGTGDDGTGGPGNGGSTGGNTGQNPPPLVKP</sequence>